<proteinExistence type="predicted"/>
<organism evidence="11">
    <name type="scientific">viral metagenome</name>
    <dbReference type="NCBI Taxonomy" id="1070528"/>
    <lineage>
        <taxon>unclassified sequences</taxon>
        <taxon>metagenomes</taxon>
        <taxon>organismal metagenomes</taxon>
    </lineage>
</organism>
<keyword evidence="7" id="KW-0735">Signal-anchor</keyword>
<evidence type="ECO:0000256" key="3">
    <source>
        <dbReference type="ARBA" id="ARBA00022676"/>
    </source>
</evidence>
<evidence type="ECO:0000259" key="10">
    <source>
        <dbReference type="Pfam" id="PF02434"/>
    </source>
</evidence>
<feature type="domain" description="Fringe-like glycosyltransferase" evidence="10">
    <location>
        <begin position="3"/>
        <end position="209"/>
    </location>
</feature>
<dbReference type="Pfam" id="PF02434">
    <property type="entry name" value="Fringe"/>
    <property type="match status" value="1"/>
</dbReference>
<comment type="subcellular location">
    <subcellularLocation>
        <location evidence="1">Membrane</location>
        <topology evidence="1">Single-pass type II membrane protein</topology>
    </subcellularLocation>
</comment>
<evidence type="ECO:0000256" key="2">
    <source>
        <dbReference type="ARBA" id="ARBA00004922"/>
    </source>
</evidence>
<evidence type="ECO:0000256" key="6">
    <source>
        <dbReference type="ARBA" id="ARBA00022741"/>
    </source>
</evidence>
<evidence type="ECO:0000256" key="5">
    <source>
        <dbReference type="ARBA" id="ARBA00022692"/>
    </source>
</evidence>
<dbReference type="PANTHER" id="PTHR23033">
    <property type="entry name" value="BETA1,3-GALACTOSYLTRANSFERASE"/>
    <property type="match status" value="1"/>
</dbReference>
<accession>A0A6C0KS15</accession>
<keyword evidence="4" id="KW-0808">Transferase</keyword>
<evidence type="ECO:0000313" key="11">
    <source>
        <dbReference type="EMBL" id="QHU19214.1"/>
    </source>
</evidence>
<keyword evidence="6" id="KW-0547">Nucleotide-binding</keyword>
<keyword evidence="9" id="KW-0472">Membrane</keyword>
<protein>
    <recommendedName>
        <fullName evidence="10">Fringe-like glycosyltransferase domain-containing protein</fullName>
    </recommendedName>
</protein>
<evidence type="ECO:0000256" key="9">
    <source>
        <dbReference type="ARBA" id="ARBA00023136"/>
    </source>
</evidence>
<dbReference type="InterPro" id="IPR029044">
    <property type="entry name" value="Nucleotide-diphossugar_trans"/>
</dbReference>
<evidence type="ECO:0000256" key="8">
    <source>
        <dbReference type="ARBA" id="ARBA00022989"/>
    </source>
</evidence>
<evidence type="ECO:0000256" key="7">
    <source>
        <dbReference type="ARBA" id="ARBA00022968"/>
    </source>
</evidence>
<dbReference type="AlphaFoldDB" id="A0A6C0KS15"/>
<sequence>MKLIIFIHTCALYENTRAKLLENTWANNKDIVFITDNDSSELKNHIYIGPYEKGPTYHPNNVKKMFNLFLEKYSDYDYFMIIDDDSYLYIEKLKLFLSFFEKDEPYMIGDFLNWTHKHNNFKYGGKYQYWVGGGPGIVFTKSCIIEFMYIYNKLHIEDANHDIWLHNLFKYSNGKIKRTHCPGFHQYDGENLYKKYSLNDNNLVSIHLNHDMSLLSKYHII</sequence>
<evidence type="ECO:0000256" key="4">
    <source>
        <dbReference type="ARBA" id="ARBA00022679"/>
    </source>
</evidence>
<dbReference type="InterPro" id="IPR026050">
    <property type="entry name" value="C1GALT1/C1GALT1_chp1"/>
</dbReference>
<reference evidence="11" key="1">
    <citation type="journal article" date="2020" name="Nature">
        <title>Giant virus diversity and host interactions through global metagenomics.</title>
        <authorList>
            <person name="Schulz F."/>
            <person name="Roux S."/>
            <person name="Paez-Espino D."/>
            <person name="Jungbluth S."/>
            <person name="Walsh D.A."/>
            <person name="Denef V.J."/>
            <person name="McMahon K.D."/>
            <person name="Konstantinidis K.T."/>
            <person name="Eloe-Fadrosh E.A."/>
            <person name="Kyrpides N.C."/>
            <person name="Woyke T."/>
        </authorList>
    </citation>
    <scope>NUCLEOTIDE SEQUENCE</scope>
    <source>
        <strain evidence="11">GVMAG-S-3300013014-104</strain>
    </source>
</reference>
<dbReference type="EMBL" id="MN740945">
    <property type="protein sequence ID" value="QHU19214.1"/>
    <property type="molecule type" value="Genomic_DNA"/>
</dbReference>
<dbReference type="InterPro" id="IPR003378">
    <property type="entry name" value="Fringe-like_glycosylTrfase"/>
</dbReference>
<dbReference type="GO" id="GO:0016020">
    <property type="term" value="C:membrane"/>
    <property type="evidence" value="ECO:0007669"/>
    <property type="project" value="UniProtKB-SubCell"/>
</dbReference>
<dbReference type="GO" id="GO:0000166">
    <property type="term" value="F:nucleotide binding"/>
    <property type="evidence" value="ECO:0007669"/>
    <property type="project" value="UniProtKB-KW"/>
</dbReference>
<comment type="pathway">
    <text evidence="2">Protein modification; protein glycosylation.</text>
</comment>
<dbReference type="SUPFAM" id="SSF53448">
    <property type="entry name" value="Nucleotide-diphospho-sugar transferases"/>
    <property type="match status" value="1"/>
</dbReference>
<name>A0A6C0KS15_9ZZZZ</name>
<keyword evidence="8" id="KW-1133">Transmembrane helix</keyword>
<keyword evidence="3" id="KW-0328">Glycosyltransferase</keyword>
<dbReference type="GO" id="GO:0016757">
    <property type="term" value="F:glycosyltransferase activity"/>
    <property type="evidence" value="ECO:0007669"/>
    <property type="project" value="UniProtKB-KW"/>
</dbReference>
<keyword evidence="5" id="KW-0812">Transmembrane</keyword>
<evidence type="ECO:0000256" key="1">
    <source>
        <dbReference type="ARBA" id="ARBA00004606"/>
    </source>
</evidence>
<dbReference type="Gene3D" id="3.90.550.50">
    <property type="match status" value="1"/>
</dbReference>